<dbReference type="InterPro" id="IPR046341">
    <property type="entry name" value="SET_dom_sf"/>
</dbReference>
<dbReference type="Pfam" id="PF00856">
    <property type="entry name" value="SET"/>
    <property type="match status" value="1"/>
</dbReference>
<feature type="domain" description="SET" evidence="9">
    <location>
        <begin position="507"/>
        <end position="628"/>
    </location>
</feature>
<dbReference type="GO" id="GO:0005634">
    <property type="term" value="C:nucleus"/>
    <property type="evidence" value="ECO:0007669"/>
    <property type="project" value="InterPro"/>
</dbReference>
<evidence type="ECO:0000256" key="1">
    <source>
        <dbReference type="ARBA" id="ARBA00004286"/>
    </source>
</evidence>
<dbReference type="GO" id="GO:0008270">
    <property type="term" value="F:zinc ion binding"/>
    <property type="evidence" value="ECO:0007669"/>
    <property type="project" value="InterPro"/>
</dbReference>
<keyword evidence="12" id="KW-1185">Reference proteome</keyword>
<keyword evidence="2" id="KW-0158">Chromosome</keyword>
<dbReference type="GO" id="GO:0042054">
    <property type="term" value="F:histone methyltransferase activity"/>
    <property type="evidence" value="ECO:0007669"/>
    <property type="project" value="InterPro"/>
</dbReference>
<organism evidence="11 12">
    <name type="scientific">Cylicocyclus nassatus</name>
    <name type="common">Nematode worm</name>
    <dbReference type="NCBI Taxonomy" id="53992"/>
    <lineage>
        <taxon>Eukaryota</taxon>
        <taxon>Metazoa</taxon>
        <taxon>Ecdysozoa</taxon>
        <taxon>Nematoda</taxon>
        <taxon>Chromadorea</taxon>
        <taxon>Rhabditida</taxon>
        <taxon>Rhabditina</taxon>
        <taxon>Rhabditomorpha</taxon>
        <taxon>Strongyloidea</taxon>
        <taxon>Strongylidae</taxon>
        <taxon>Cylicocyclus</taxon>
    </lineage>
</organism>
<dbReference type="SMART" id="SM00317">
    <property type="entry name" value="SET"/>
    <property type="match status" value="1"/>
</dbReference>
<dbReference type="EMBL" id="CATQJL010000316">
    <property type="protein sequence ID" value="CAJ0607212.1"/>
    <property type="molecule type" value="Genomic_DNA"/>
</dbReference>
<dbReference type="Gene3D" id="2.40.50.40">
    <property type="match status" value="1"/>
</dbReference>
<feature type="region of interest" description="Disordered" evidence="8">
    <location>
        <begin position="249"/>
        <end position="279"/>
    </location>
</feature>
<feature type="region of interest" description="Disordered" evidence="8">
    <location>
        <begin position="171"/>
        <end position="220"/>
    </location>
</feature>
<dbReference type="InterPro" id="IPR001214">
    <property type="entry name" value="SET_dom"/>
</dbReference>
<feature type="compositionally biased region" description="Acidic residues" evidence="8">
    <location>
        <begin position="261"/>
        <end position="270"/>
    </location>
</feature>
<comment type="caution">
    <text evidence="11">The sequence shown here is derived from an EMBL/GenBank/DDBJ whole genome shotgun (WGS) entry which is preliminary data.</text>
</comment>
<keyword evidence="4" id="KW-0808">Transferase</keyword>
<dbReference type="PROSITE" id="PS50867">
    <property type="entry name" value="PRE_SET"/>
    <property type="match status" value="1"/>
</dbReference>
<evidence type="ECO:0000256" key="7">
    <source>
        <dbReference type="ARBA" id="ARBA00022833"/>
    </source>
</evidence>
<dbReference type="GO" id="GO:0005694">
    <property type="term" value="C:chromosome"/>
    <property type="evidence" value="ECO:0007669"/>
    <property type="project" value="UniProtKB-SubCell"/>
</dbReference>
<evidence type="ECO:0000256" key="3">
    <source>
        <dbReference type="ARBA" id="ARBA00022603"/>
    </source>
</evidence>
<keyword evidence="6" id="KW-0479">Metal-binding</keyword>
<dbReference type="PROSITE" id="PS50280">
    <property type="entry name" value="SET"/>
    <property type="match status" value="1"/>
</dbReference>
<evidence type="ECO:0000259" key="9">
    <source>
        <dbReference type="PROSITE" id="PS50280"/>
    </source>
</evidence>
<evidence type="ECO:0000313" key="11">
    <source>
        <dbReference type="EMBL" id="CAJ0607212.1"/>
    </source>
</evidence>
<reference evidence="11" key="1">
    <citation type="submission" date="2023-07" db="EMBL/GenBank/DDBJ databases">
        <authorList>
            <consortium name="CYATHOMIX"/>
        </authorList>
    </citation>
    <scope>NUCLEOTIDE SEQUENCE</scope>
    <source>
        <strain evidence="11">N/A</strain>
    </source>
</reference>
<sequence>MTTFDEKENINMEEPASKKFRFLQPESRGSRSSESVCSNMSSSTIDTSSSSSSSGSAEFDRTLTGNSESLFRPGELTKGSVEVPIHSNMLFVNLPQRIVSALGRYGRIGVHSDGRMHAVPFVPDEFANMEPRTSGGINPLQRRVLDALEKSSGSTIERDASDDEFPADLELEANDDDDDDKENTTIDSDITSKSQTESIATMSASASESGTAEANECASGDHDDVLQKELLSAIGLSAGQIDRLSSAPVWAPMPKKKSQVENDECSEDEGQPSSDNPEERHWEVAAILRPQLDKKDPTKKEYLVVWKDWPWHDQWSLSPECFDGGEHRMVAADTRERLVSQMAAYMRHKDKQAFDEMFPTFDRRHDFTSWYRVQLRLIEQSINDELEDLGMAPIYVENWTKDERALINVKYLTRCALSVLNYREVKAVGRSLRLQYPEDGAGCDCKDGVCTPACPCIRLMGRDQIRMRSSGRVDVDKLAEATTVECGPTCSCTIECPSRFAERGRKVPLVIMYTTTKGWSVFAPQIIPSGAFLGVYTGEIIPLCSAISQGMSTSYQFTNIHQIPGTKQYVVDASRMGNETRYFNHACGDVANLKAVSLLSRGNLLTNNMLFFTKRMISKGEELTFSYRGKDMEEQKSGIRCLCTPGCQNRL</sequence>
<evidence type="ECO:0000256" key="6">
    <source>
        <dbReference type="ARBA" id="ARBA00022723"/>
    </source>
</evidence>
<dbReference type="Gene3D" id="2.170.270.10">
    <property type="entry name" value="SET domain"/>
    <property type="match status" value="1"/>
</dbReference>
<protein>
    <recommendedName>
        <fullName evidence="13">SET domain-containing protein</fullName>
    </recommendedName>
</protein>
<feature type="compositionally biased region" description="Basic and acidic residues" evidence="8">
    <location>
        <begin position="1"/>
        <end position="10"/>
    </location>
</feature>
<evidence type="ECO:0000256" key="4">
    <source>
        <dbReference type="ARBA" id="ARBA00022679"/>
    </source>
</evidence>
<evidence type="ECO:0000256" key="8">
    <source>
        <dbReference type="SAM" id="MobiDB-lite"/>
    </source>
</evidence>
<keyword evidence="7" id="KW-0862">Zinc</keyword>
<dbReference type="GO" id="GO:0032259">
    <property type="term" value="P:methylation"/>
    <property type="evidence" value="ECO:0007669"/>
    <property type="project" value="UniProtKB-KW"/>
</dbReference>
<feature type="compositionally biased region" description="Acidic residues" evidence="8">
    <location>
        <begin position="171"/>
        <end position="181"/>
    </location>
</feature>
<accession>A0AA36HBL8</accession>
<dbReference type="Proteomes" id="UP001176961">
    <property type="component" value="Unassembled WGS sequence"/>
</dbReference>
<feature type="compositionally biased region" description="Polar residues" evidence="8">
    <location>
        <begin position="185"/>
        <end position="199"/>
    </location>
</feature>
<dbReference type="PANTHER" id="PTHR46223:SF3">
    <property type="entry name" value="HISTONE-LYSINE N-METHYLTRANSFERASE SET-23"/>
    <property type="match status" value="1"/>
</dbReference>
<keyword evidence="3" id="KW-0489">Methyltransferase</keyword>
<dbReference type="SUPFAM" id="SSF82199">
    <property type="entry name" value="SET domain"/>
    <property type="match status" value="1"/>
</dbReference>
<evidence type="ECO:0000256" key="5">
    <source>
        <dbReference type="ARBA" id="ARBA00022691"/>
    </source>
</evidence>
<feature type="region of interest" description="Disordered" evidence="8">
    <location>
        <begin position="1"/>
        <end position="74"/>
    </location>
</feature>
<proteinExistence type="predicted"/>
<dbReference type="PANTHER" id="PTHR46223">
    <property type="entry name" value="HISTONE-LYSINE N-METHYLTRANSFERASE SUV39H"/>
    <property type="match status" value="1"/>
</dbReference>
<comment type="subcellular location">
    <subcellularLocation>
        <location evidence="1">Chromosome</location>
    </subcellularLocation>
</comment>
<dbReference type="CDD" id="cd00024">
    <property type="entry name" value="CD_CSD"/>
    <property type="match status" value="1"/>
</dbReference>
<evidence type="ECO:0000259" key="10">
    <source>
        <dbReference type="PROSITE" id="PS50867"/>
    </source>
</evidence>
<feature type="compositionally biased region" description="Low complexity" evidence="8">
    <location>
        <begin position="26"/>
        <end position="56"/>
    </location>
</feature>
<keyword evidence="5" id="KW-0949">S-adenosyl-L-methionine</keyword>
<evidence type="ECO:0008006" key="13">
    <source>
        <dbReference type="Google" id="ProtNLM"/>
    </source>
</evidence>
<feature type="compositionally biased region" description="Low complexity" evidence="8">
    <location>
        <begin position="200"/>
        <end position="214"/>
    </location>
</feature>
<name>A0AA36HBL8_CYLNA</name>
<evidence type="ECO:0000256" key="2">
    <source>
        <dbReference type="ARBA" id="ARBA00022454"/>
    </source>
</evidence>
<evidence type="ECO:0000313" key="12">
    <source>
        <dbReference type="Proteomes" id="UP001176961"/>
    </source>
</evidence>
<gene>
    <name evidence="11" type="ORF">CYNAS_LOCUS19195</name>
</gene>
<dbReference type="AlphaFoldDB" id="A0AA36HBL8"/>
<dbReference type="Pfam" id="PF05033">
    <property type="entry name" value="Pre-SET"/>
    <property type="match status" value="1"/>
</dbReference>
<dbReference type="InterPro" id="IPR007728">
    <property type="entry name" value="Pre-SET_dom"/>
</dbReference>
<feature type="domain" description="Pre-SET" evidence="10">
    <location>
        <begin position="441"/>
        <end position="504"/>
    </location>
</feature>
<dbReference type="InterPro" id="IPR050973">
    <property type="entry name" value="H3K9_Histone-Lys_N-MTase"/>
</dbReference>